<proteinExistence type="predicted"/>
<dbReference type="Gene3D" id="3.30.750.24">
    <property type="entry name" value="STAS domain"/>
    <property type="match status" value="1"/>
</dbReference>
<evidence type="ECO:0000313" key="2">
    <source>
        <dbReference type="EMBL" id="PWA64757.1"/>
    </source>
</evidence>
<dbReference type="Pfam" id="PF01740">
    <property type="entry name" value="STAS"/>
    <property type="match status" value="1"/>
</dbReference>
<dbReference type="STRING" id="35608.A0A2U1MU33"/>
<dbReference type="OrthoDB" id="288203at2759"/>
<protein>
    <submittedName>
        <fullName evidence="2">Sulfate transporter 3,4</fullName>
    </submittedName>
</protein>
<keyword evidence="3" id="KW-1185">Reference proteome</keyword>
<name>A0A2U1MU33_ARTAN</name>
<evidence type="ECO:0000259" key="1">
    <source>
        <dbReference type="PROSITE" id="PS50801"/>
    </source>
</evidence>
<comment type="caution">
    <text evidence="2">The sequence shown here is derived from an EMBL/GenBank/DDBJ whole genome shotgun (WGS) entry which is preliminary data.</text>
</comment>
<gene>
    <name evidence="2" type="ORF">CTI12_AA241190</name>
</gene>
<dbReference type="AlphaFoldDB" id="A0A2U1MU33"/>
<reference evidence="2 3" key="1">
    <citation type="journal article" date="2018" name="Mol. Plant">
        <title>The genome of Artemisia annua provides insight into the evolution of Asteraceae family and artemisinin biosynthesis.</title>
        <authorList>
            <person name="Shen Q."/>
            <person name="Zhang L."/>
            <person name="Liao Z."/>
            <person name="Wang S."/>
            <person name="Yan T."/>
            <person name="Shi P."/>
            <person name="Liu M."/>
            <person name="Fu X."/>
            <person name="Pan Q."/>
            <person name="Wang Y."/>
            <person name="Lv Z."/>
            <person name="Lu X."/>
            <person name="Zhang F."/>
            <person name="Jiang W."/>
            <person name="Ma Y."/>
            <person name="Chen M."/>
            <person name="Hao X."/>
            <person name="Li L."/>
            <person name="Tang Y."/>
            <person name="Lv G."/>
            <person name="Zhou Y."/>
            <person name="Sun X."/>
            <person name="Brodelius P.E."/>
            <person name="Rose J.K.C."/>
            <person name="Tang K."/>
        </authorList>
    </citation>
    <scope>NUCLEOTIDE SEQUENCE [LARGE SCALE GENOMIC DNA]</scope>
    <source>
        <strain evidence="3">cv. Huhao1</strain>
        <tissue evidence="2">Leaf</tissue>
    </source>
</reference>
<dbReference type="EMBL" id="PKPP01004360">
    <property type="protein sequence ID" value="PWA64757.1"/>
    <property type="molecule type" value="Genomic_DNA"/>
</dbReference>
<dbReference type="InterPro" id="IPR001902">
    <property type="entry name" value="SLC26A/SulP_fam"/>
</dbReference>
<accession>A0A2U1MU33</accession>
<dbReference type="InterPro" id="IPR002645">
    <property type="entry name" value="STAS_dom"/>
</dbReference>
<sequence length="274" mass="30324">MYILAAKPLGDGFPLPPTVTHPKHLKHPKMSLNTNRVENHSGSGHVPPQSTTISIRSEPHEVSRPPAKTTFQKLRHKLSEVFFPDDPLHRFKNQTCANKIMLALRFVLPIFEWGRSYSFGLFRSDAVAGLTIASLAIPQVRFLIDFLSRLPCWFLAGAAVIVLVAATKRQLGSILRWLREEEDWVAADNGSMLKCVIIDMSAVTAIDTSGLAMVNELRTMLDKRSLQLVLANPTGSVMEKLHQSNTLDSFGSHGLYLTVSEAVADISSSWKGQP</sequence>
<organism evidence="2 3">
    <name type="scientific">Artemisia annua</name>
    <name type="common">Sweet wormwood</name>
    <dbReference type="NCBI Taxonomy" id="35608"/>
    <lineage>
        <taxon>Eukaryota</taxon>
        <taxon>Viridiplantae</taxon>
        <taxon>Streptophyta</taxon>
        <taxon>Embryophyta</taxon>
        <taxon>Tracheophyta</taxon>
        <taxon>Spermatophyta</taxon>
        <taxon>Magnoliopsida</taxon>
        <taxon>eudicotyledons</taxon>
        <taxon>Gunneridae</taxon>
        <taxon>Pentapetalae</taxon>
        <taxon>asterids</taxon>
        <taxon>campanulids</taxon>
        <taxon>Asterales</taxon>
        <taxon>Asteraceae</taxon>
        <taxon>Asteroideae</taxon>
        <taxon>Anthemideae</taxon>
        <taxon>Artemisiinae</taxon>
        <taxon>Artemisia</taxon>
    </lineage>
</organism>
<dbReference type="CDD" id="cd07042">
    <property type="entry name" value="STAS_SulP_like_sulfate_transporter"/>
    <property type="match status" value="1"/>
</dbReference>
<dbReference type="PANTHER" id="PTHR11814">
    <property type="entry name" value="SULFATE TRANSPORTER"/>
    <property type="match status" value="1"/>
</dbReference>
<dbReference type="GO" id="GO:0016020">
    <property type="term" value="C:membrane"/>
    <property type="evidence" value="ECO:0007669"/>
    <property type="project" value="InterPro"/>
</dbReference>
<dbReference type="InterPro" id="IPR036513">
    <property type="entry name" value="STAS_dom_sf"/>
</dbReference>
<dbReference type="GO" id="GO:0055085">
    <property type="term" value="P:transmembrane transport"/>
    <property type="evidence" value="ECO:0007669"/>
    <property type="project" value="InterPro"/>
</dbReference>
<feature type="domain" description="STAS" evidence="1">
    <location>
        <begin position="196"/>
        <end position="266"/>
    </location>
</feature>
<dbReference type="SUPFAM" id="SSF52091">
    <property type="entry name" value="SpoIIaa-like"/>
    <property type="match status" value="1"/>
</dbReference>
<evidence type="ECO:0000313" key="3">
    <source>
        <dbReference type="Proteomes" id="UP000245207"/>
    </source>
</evidence>
<dbReference type="Proteomes" id="UP000245207">
    <property type="component" value="Unassembled WGS sequence"/>
</dbReference>
<dbReference type="PROSITE" id="PS50801">
    <property type="entry name" value="STAS"/>
    <property type="match status" value="1"/>
</dbReference>